<accession>A0ABS4BBU5</accession>
<dbReference type="InterPro" id="IPR036291">
    <property type="entry name" value="NAD(P)-bd_dom_sf"/>
</dbReference>
<feature type="transmembrane region" description="Helical" evidence="12">
    <location>
        <begin position="293"/>
        <end position="315"/>
    </location>
</feature>
<dbReference type="NCBIfam" id="TIGR00932">
    <property type="entry name" value="2a37"/>
    <property type="match status" value="1"/>
</dbReference>
<keyword evidence="10 12" id="KW-0472">Membrane</keyword>
<dbReference type="RefSeq" id="WP_209592626.1">
    <property type="nucleotide sequence ID" value="NZ_JAGJCF010000001.1"/>
</dbReference>
<feature type="domain" description="RCK N-terminal" evidence="13">
    <location>
        <begin position="399"/>
        <end position="515"/>
    </location>
</feature>
<dbReference type="InterPro" id="IPR038770">
    <property type="entry name" value="Na+/solute_symporter_sf"/>
</dbReference>
<feature type="transmembrane region" description="Helical" evidence="12">
    <location>
        <begin position="6"/>
        <end position="26"/>
    </location>
</feature>
<feature type="transmembrane region" description="Helical" evidence="12">
    <location>
        <begin position="240"/>
        <end position="258"/>
    </location>
</feature>
<feature type="compositionally biased region" description="Basic residues" evidence="11">
    <location>
        <begin position="609"/>
        <end position="624"/>
    </location>
</feature>
<feature type="transmembrane region" description="Helical" evidence="12">
    <location>
        <begin position="327"/>
        <end position="348"/>
    </location>
</feature>
<feature type="transmembrane region" description="Helical" evidence="12">
    <location>
        <begin position="88"/>
        <end position="111"/>
    </location>
</feature>
<feature type="transmembrane region" description="Helical" evidence="12">
    <location>
        <begin position="117"/>
        <end position="138"/>
    </location>
</feature>
<feature type="transmembrane region" description="Helical" evidence="12">
    <location>
        <begin position="33"/>
        <end position="51"/>
    </location>
</feature>
<dbReference type="Pfam" id="PF02254">
    <property type="entry name" value="TrkA_N"/>
    <property type="match status" value="1"/>
</dbReference>
<name>A0ABS4BBU5_9HYPH</name>
<evidence type="ECO:0000256" key="3">
    <source>
        <dbReference type="ARBA" id="ARBA00022448"/>
    </source>
</evidence>
<evidence type="ECO:0000256" key="7">
    <source>
        <dbReference type="ARBA" id="ARBA00022958"/>
    </source>
</evidence>
<evidence type="ECO:0000256" key="6">
    <source>
        <dbReference type="ARBA" id="ARBA00022692"/>
    </source>
</evidence>
<evidence type="ECO:0000259" key="13">
    <source>
        <dbReference type="PROSITE" id="PS51201"/>
    </source>
</evidence>
<dbReference type="EMBL" id="JAGJCF010000001">
    <property type="protein sequence ID" value="MBP0614204.1"/>
    <property type="molecule type" value="Genomic_DNA"/>
</dbReference>
<dbReference type="PANTHER" id="PTHR46157">
    <property type="entry name" value="K(+) EFFLUX ANTIPORTER 3, CHLOROPLASTIC"/>
    <property type="match status" value="1"/>
</dbReference>
<evidence type="ECO:0000256" key="2">
    <source>
        <dbReference type="ARBA" id="ARBA00005551"/>
    </source>
</evidence>
<evidence type="ECO:0000256" key="9">
    <source>
        <dbReference type="ARBA" id="ARBA00023065"/>
    </source>
</evidence>
<evidence type="ECO:0000256" key="5">
    <source>
        <dbReference type="ARBA" id="ARBA00022538"/>
    </source>
</evidence>
<keyword evidence="9" id="KW-0406">Ion transport</keyword>
<keyword evidence="5" id="KW-0633">Potassium transport</keyword>
<dbReference type="InterPro" id="IPR006153">
    <property type="entry name" value="Cation/H_exchanger_TM"/>
</dbReference>
<dbReference type="Pfam" id="PF00999">
    <property type="entry name" value="Na_H_Exchanger"/>
    <property type="match status" value="1"/>
</dbReference>
<feature type="transmembrane region" description="Helical" evidence="12">
    <location>
        <begin position="360"/>
        <end position="378"/>
    </location>
</feature>
<evidence type="ECO:0000313" key="14">
    <source>
        <dbReference type="EMBL" id="MBP0614204.1"/>
    </source>
</evidence>
<feature type="compositionally biased region" description="Acidic residues" evidence="11">
    <location>
        <begin position="596"/>
        <end position="605"/>
    </location>
</feature>
<dbReference type="InterPro" id="IPR003148">
    <property type="entry name" value="RCK_N"/>
</dbReference>
<dbReference type="Proteomes" id="UP000678276">
    <property type="component" value="Unassembled WGS sequence"/>
</dbReference>
<keyword evidence="6 12" id="KW-0812">Transmembrane</keyword>
<dbReference type="Gene3D" id="1.20.1530.20">
    <property type="match status" value="1"/>
</dbReference>
<reference evidence="14 15" key="1">
    <citation type="submission" date="2021-04" db="EMBL/GenBank/DDBJ databases">
        <title>Whole genome sequence of Jiella sp. KSK16Y-1.</title>
        <authorList>
            <person name="Tuo L."/>
        </authorList>
    </citation>
    <scope>NUCLEOTIDE SEQUENCE [LARGE SCALE GENOMIC DNA]</scope>
    <source>
        <strain evidence="14 15">KSK16Y-1</strain>
    </source>
</reference>
<comment type="subcellular location">
    <subcellularLocation>
        <location evidence="1">Membrane</location>
        <topology evidence="1">Multi-pass membrane protein</topology>
    </subcellularLocation>
</comment>
<dbReference type="SUPFAM" id="SSF51735">
    <property type="entry name" value="NAD(P)-binding Rossmann-fold domains"/>
    <property type="match status" value="1"/>
</dbReference>
<protein>
    <submittedName>
        <fullName evidence="14">Cation:proton antiporter</fullName>
    </submittedName>
</protein>
<organism evidence="14 15">
    <name type="scientific">Jiella mangrovi</name>
    <dbReference type="NCBI Taxonomy" id="2821407"/>
    <lineage>
        <taxon>Bacteria</taxon>
        <taxon>Pseudomonadati</taxon>
        <taxon>Pseudomonadota</taxon>
        <taxon>Alphaproteobacteria</taxon>
        <taxon>Hyphomicrobiales</taxon>
        <taxon>Aurantimonadaceae</taxon>
        <taxon>Jiella</taxon>
    </lineage>
</organism>
<keyword evidence="4" id="KW-0050">Antiport</keyword>
<evidence type="ECO:0000313" key="15">
    <source>
        <dbReference type="Proteomes" id="UP000678276"/>
    </source>
</evidence>
<feature type="region of interest" description="Disordered" evidence="11">
    <location>
        <begin position="579"/>
        <end position="630"/>
    </location>
</feature>
<keyword evidence="8 12" id="KW-1133">Transmembrane helix</keyword>
<dbReference type="PROSITE" id="PS51201">
    <property type="entry name" value="RCK_N"/>
    <property type="match status" value="1"/>
</dbReference>
<evidence type="ECO:0000256" key="8">
    <source>
        <dbReference type="ARBA" id="ARBA00022989"/>
    </source>
</evidence>
<comment type="caution">
    <text evidence="14">The sequence shown here is derived from an EMBL/GenBank/DDBJ whole genome shotgun (WGS) entry which is preliminary data.</text>
</comment>
<feature type="transmembrane region" description="Helical" evidence="12">
    <location>
        <begin position="184"/>
        <end position="204"/>
    </location>
</feature>
<evidence type="ECO:0000256" key="4">
    <source>
        <dbReference type="ARBA" id="ARBA00022449"/>
    </source>
</evidence>
<feature type="transmembrane region" description="Helical" evidence="12">
    <location>
        <begin position="150"/>
        <end position="172"/>
    </location>
</feature>
<keyword evidence="15" id="KW-1185">Reference proteome</keyword>
<comment type="similarity">
    <text evidence="2">Belongs to the monovalent cation:proton antiporter 2 (CPA2) transporter (TC 2.A.37) family.</text>
</comment>
<gene>
    <name evidence="14" type="ORF">J6595_01190</name>
</gene>
<dbReference type="PANTHER" id="PTHR46157:SF8">
    <property type="entry name" value="GLUTATHIONE-REGULATED POTASSIUM-EFFLUX SYSTEM PROTEIN"/>
    <property type="match status" value="1"/>
</dbReference>
<proteinExistence type="inferred from homology"/>
<evidence type="ECO:0000256" key="1">
    <source>
        <dbReference type="ARBA" id="ARBA00004141"/>
    </source>
</evidence>
<evidence type="ECO:0000256" key="10">
    <source>
        <dbReference type="ARBA" id="ARBA00023136"/>
    </source>
</evidence>
<feature type="transmembrane region" description="Helical" evidence="12">
    <location>
        <begin position="270"/>
        <end position="287"/>
    </location>
</feature>
<keyword evidence="7" id="KW-0630">Potassium</keyword>
<keyword evidence="3" id="KW-0813">Transport</keyword>
<feature type="transmembrane region" description="Helical" evidence="12">
    <location>
        <begin position="57"/>
        <end position="76"/>
    </location>
</feature>
<dbReference type="InterPro" id="IPR004771">
    <property type="entry name" value="K/H_exchanger"/>
</dbReference>
<evidence type="ECO:0000256" key="11">
    <source>
        <dbReference type="SAM" id="MobiDB-lite"/>
    </source>
</evidence>
<dbReference type="Gene3D" id="3.40.50.720">
    <property type="entry name" value="NAD(P)-binding Rossmann-like Domain"/>
    <property type="match status" value="1"/>
</dbReference>
<sequence>MEHGSSAIFLEVILLLGGGIVAGTLFKRIGLGTVLGYLAAGIVMGPVLRLIGEGEEILSVGELGVVFLLFIIGLELRIDRLWALRKQIFGIGLAQVMVSGFVLAAIGWLAVGLDIPSAIVVGFGLALSSTAFGIQLLDEAGETNTRHGQAAFSVLLFQDLAVVPLLAMLPFLGPGGEDAQISPTQILISLSALVALILAGRFLLNPLFRLMASAGAREVMLGAALFVVLGSAMLMQEAGFSMAMGAFIAGIFLADSSYRHELEANIEPFRGLLLGLFFIGVGLSLDLEVLKTSWPIILAVAPLMMIAKAAMLYGVCRLFGESHGLSLRVATLLSQAGEFGFVLFSAAAANRIFPAETSSILIAIVSLSMVLTPLSTWLGRRLDRPDDEEEMEETFDGAGSEVLLVGFSRFGQIVAQVLLSSGIDVTILDSSVDRIRTAERFGFRIYFGSGVRKDVLEAAGIRKAGLVAVCTNKRETTDRVVDMIRSEFPNVRLFVRSYDRSHALSLRARGVDYEIRETVESALSFGGATIGALGVEEELASRIVEDVRGRDNARLKLQEAEGIYAGSDMVTTKVVTPEPLVKPRPGLHAVEKMPDGDDDGSIFEDDAPKRRRRGRLFAGRRRRPDRVTSR</sequence>
<evidence type="ECO:0000256" key="12">
    <source>
        <dbReference type="SAM" id="Phobius"/>
    </source>
</evidence>